<dbReference type="EMBL" id="CP043641">
    <property type="protein sequence ID" value="QNE34616.1"/>
    <property type="molecule type" value="Genomic_DNA"/>
</dbReference>
<sequence>MTAKSRLALFDVDGTLTPIRSIWQHLLEAKNRWSPQGADNLKRFVAGEIGYDEFCQLDAQLLAGVSYPELASIAEDIPLSDGVPELFDGLRERGYRIALISTGLRVLTNTIEQRFPIDACIANDLSTEDGICTGGAILEVHESDKGCRARELIQKFGSEHTLAVGDGTADVPMFREADLAVAVGATSQAAAKAAHVRLPRLDATAILELADTAFRDERSMHDSPDR</sequence>
<evidence type="ECO:0000256" key="3">
    <source>
        <dbReference type="ARBA" id="ARBA00009184"/>
    </source>
</evidence>
<evidence type="ECO:0000256" key="10">
    <source>
        <dbReference type="ARBA" id="ARBA00048138"/>
    </source>
</evidence>
<dbReference type="Gene3D" id="3.40.50.1000">
    <property type="entry name" value="HAD superfamily/HAD-like"/>
    <property type="match status" value="1"/>
</dbReference>
<dbReference type="RefSeq" id="WP_185277791.1">
    <property type="nucleotide sequence ID" value="NZ_CP043641.1"/>
</dbReference>
<accession>A0A7G6Y801</accession>
<evidence type="ECO:0000256" key="7">
    <source>
        <dbReference type="ARBA" id="ARBA00022801"/>
    </source>
</evidence>
<comment type="cofactor">
    <cofactor evidence="1">
        <name>Mg(2+)</name>
        <dbReference type="ChEBI" id="CHEBI:18420"/>
    </cofactor>
</comment>
<dbReference type="Pfam" id="PF12710">
    <property type="entry name" value="HAD"/>
    <property type="match status" value="1"/>
</dbReference>
<protein>
    <recommendedName>
        <fullName evidence="4">phosphoserine phosphatase</fullName>
        <ecNumber evidence="4">3.1.3.3</ecNumber>
    </recommendedName>
</protein>
<dbReference type="InterPro" id="IPR023214">
    <property type="entry name" value="HAD_sf"/>
</dbReference>
<evidence type="ECO:0000256" key="2">
    <source>
        <dbReference type="ARBA" id="ARBA00005135"/>
    </source>
</evidence>
<dbReference type="InterPro" id="IPR050582">
    <property type="entry name" value="HAD-like_SerB"/>
</dbReference>
<dbReference type="PANTHER" id="PTHR43344">
    <property type="entry name" value="PHOSPHOSERINE PHOSPHATASE"/>
    <property type="match status" value="1"/>
</dbReference>
<dbReference type="AlphaFoldDB" id="A0A7G6Y801"/>
<dbReference type="GO" id="GO:0006564">
    <property type="term" value="P:L-serine biosynthetic process"/>
    <property type="evidence" value="ECO:0007669"/>
    <property type="project" value="UniProtKB-KW"/>
</dbReference>
<dbReference type="GO" id="GO:0005737">
    <property type="term" value="C:cytoplasm"/>
    <property type="evidence" value="ECO:0007669"/>
    <property type="project" value="TreeGrafter"/>
</dbReference>
<evidence type="ECO:0000256" key="8">
    <source>
        <dbReference type="ARBA" id="ARBA00022842"/>
    </source>
</evidence>
<comment type="pathway">
    <text evidence="2">Amino-acid biosynthesis; L-serine biosynthesis; L-serine from 3-phospho-D-glycerate: step 3/3.</text>
</comment>
<dbReference type="PANTHER" id="PTHR43344:SF2">
    <property type="entry name" value="PHOSPHOSERINE PHOSPHATASE"/>
    <property type="match status" value="1"/>
</dbReference>
<reference evidence="13" key="1">
    <citation type="submission" date="2019-09" db="EMBL/GenBank/DDBJ databases">
        <title>Antimicrobial potential of Antarctic Bacteria.</title>
        <authorList>
            <person name="Benaud N."/>
            <person name="Edwards R.J."/>
            <person name="Ferrari B.C."/>
        </authorList>
    </citation>
    <scope>NUCLEOTIDE SEQUENCE [LARGE SCALE GENOMIC DNA]</scope>
    <source>
        <strain evidence="13">INR9</strain>
    </source>
</reference>
<dbReference type="InterPro" id="IPR036412">
    <property type="entry name" value="HAD-like_sf"/>
</dbReference>
<keyword evidence="5" id="KW-0028">Amino-acid biosynthesis</keyword>
<proteinExistence type="inferred from homology"/>
<dbReference type="SUPFAM" id="SSF56784">
    <property type="entry name" value="HAD-like"/>
    <property type="match status" value="1"/>
</dbReference>
<evidence type="ECO:0000256" key="4">
    <source>
        <dbReference type="ARBA" id="ARBA00012640"/>
    </source>
</evidence>
<comment type="catalytic activity">
    <reaction evidence="11">
        <text>O-phospho-D-serine + H2O = D-serine + phosphate</text>
        <dbReference type="Rhea" id="RHEA:24873"/>
        <dbReference type="ChEBI" id="CHEBI:15377"/>
        <dbReference type="ChEBI" id="CHEBI:35247"/>
        <dbReference type="ChEBI" id="CHEBI:43474"/>
        <dbReference type="ChEBI" id="CHEBI:58680"/>
        <dbReference type="EC" id="3.1.3.3"/>
    </reaction>
</comment>
<dbReference type="GO" id="GO:0036424">
    <property type="term" value="F:L-phosphoserine phosphatase activity"/>
    <property type="evidence" value="ECO:0007669"/>
    <property type="project" value="TreeGrafter"/>
</dbReference>
<comment type="catalytic activity">
    <reaction evidence="10">
        <text>O-phospho-L-serine + H2O = L-serine + phosphate</text>
        <dbReference type="Rhea" id="RHEA:21208"/>
        <dbReference type="ChEBI" id="CHEBI:15377"/>
        <dbReference type="ChEBI" id="CHEBI:33384"/>
        <dbReference type="ChEBI" id="CHEBI:43474"/>
        <dbReference type="ChEBI" id="CHEBI:57524"/>
        <dbReference type="EC" id="3.1.3.3"/>
    </reaction>
</comment>
<keyword evidence="6" id="KW-0479">Metal-binding</keyword>
<keyword evidence="8" id="KW-0460">Magnesium</keyword>
<comment type="similarity">
    <text evidence="3">Belongs to the HAD-like hydrolase superfamily. SerB family.</text>
</comment>
<keyword evidence="9" id="KW-0718">Serine biosynthesis</keyword>
<evidence type="ECO:0000256" key="5">
    <source>
        <dbReference type="ARBA" id="ARBA00022605"/>
    </source>
</evidence>
<dbReference type="GO" id="GO:0000287">
    <property type="term" value="F:magnesium ion binding"/>
    <property type="evidence" value="ECO:0007669"/>
    <property type="project" value="TreeGrafter"/>
</dbReference>
<evidence type="ECO:0000313" key="12">
    <source>
        <dbReference type="EMBL" id="QNE34616.1"/>
    </source>
</evidence>
<organism evidence="12 13">
    <name type="scientific">Leifsonia shinshuensis</name>
    <dbReference type="NCBI Taxonomy" id="150026"/>
    <lineage>
        <taxon>Bacteria</taxon>
        <taxon>Bacillati</taxon>
        <taxon>Actinomycetota</taxon>
        <taxon>Actinomycetes</taxon>
        <taxon>Micrococcales</taxon>
        <taxon>Microbacteriaceae</taxon>
        <taxon>Leifsonia</taxon>
    </lineage>
</organism>
<evidence type="ECO:0000313" key="13">
    <source>
        <dbReference type="Proteomes" id="UP000515511"/>
    </source>
</evidence>
<evidence type="ECO:0000256" key="11">
    <source>
        <dbReference type="ARBA" id="ARBA00048523"/>
    </source>
</evidence>
<dbReference type="KEGG" id="lse:F1C12_05420"/>
<evidence type="ECO:0000256" key="9">
    <source>
        <dbReference type="ARBA" id="ARBA00023299"/>
    </source>
</evidence>
<keyword evidence="7" id="KW-0378">Hydrolase</keyword>
<dbReference type="Proteomes" id="UP000515511">
    <property type="component" value="Chromosome"/>
</dbReference>
<name>A0A7G6Y801_9MICO</name>
<gene>
    <name evidence="12" type="ORF">F1C12_05420</name>
</gene>
<evidence type="ECO:0000256" key="6">
    <source>
        <dbReference type="ARBA" id="ARBA00022723"/>
    </source>
</evidence>
<dbReference type="EC" id="3.1.3.3" evidence="4"/>
<evidence type="ECO:0000256" key="1">
    <source>
        <dbReference type="ARBA" id="ARBA00001946"/>
    </source>
</evidence>
<dbReference type="NCBIfam" id="TIGR01488">
    <property type="entry name" value="HAD-SF-IB"/>
    <property type="match status" value="1"/>
</dbReference>